<feature type="signal peptide" evidence="1">
    <location>
        <begin position="1"/>
        <end position="29"/>
    </location>
</feature>
<feature type="chain" id="PRO_5003339903" description="Lipoprotein" evidence="1">
    <location>
        <begin position="30"/>
        <end position="144"/>
    </location>
</feature>
<dbReference type="RefSeq" id="WP_013838580.1">
    <property type="nucleotide sequence ID" value="NC_015588.1"/>
</dbReference>
<evidence type="ECO:0000313" key="3">
    <source>
        <dbReference type="Proteomes" id="UP000009236"/>
    </source>
</evidence>
<sequence length="144" mass="14487">MFGRNVRRASGAVVLSAGLVLASAAGALAHECFNPNRSAAGNAAAGSHSQAWFTLEVADAVQGDVENGVLTPEQAECVLAAYEETGAPSSFTLKVKGSNGQGGVVASNNPHDAKAGDGRGIDEVFAAYGEEILGSYEACGASPF</sequence>
<reference evidence="2 3" key="1">
    <citation type="submission" date="2011-05" db="EMBL/GenBank/DDBJ databases">
        <title>Complete sequence of Isoptericola variabilis 225.</title>
        <authorList>
            <consortium name="US DOE Joint Genome Institute"/>
            <person name="Lucas S."/>
            <person name="Han J."/>
            <person name="Lapidus A."/>
            <person name="Cheng J.-F."/>
            <person name="Goodwin L."/>
            <person name="Pitluck S."/>
            <person name="Peters L."/>
            <person name="Mikhailova N."/>
            <person name="Zeytun A."/>
            <person name="Han C."/>
            <person name="Tapia R."/>
            <person name="Land M."/>
            <person name="Hauser L."/>
            <person name="Kyrpides N."/>
            <person name="Ivanova N."/>
            <person name="Pagani I."/>
            <person name="Siebers A."/>
            <person name="Allgaier M."/>
            <person name="Thelen M."/>
            <person name="Hugenholtz P."/>
            <person name="Gladden J."/>
            <person name="Woyke T."/>
        </authorList>
    </citation>
    <scope>NUCLEOTIDE SEQUENCE [LARGE SCALE GENOMIC DNA]</scope>
    <source>
        <strain evidence="3">225</strain>
    </source>
</reference>
<evidence type="ECO:0000256" key="1">
    <source>
        <dbReference type="SAM" id="SignalP"/>
    </source>
</evidence>
<gene>
    <name evidence="2" type="ordered locus">Isova_1424</name>
</gene>
<keyword evidence="1" id="KW-0732">Signal</keyword>
<dbReference type="HOGENOM" id="CLU_1793887_0_0_11"/>
<dbReference type="STRING" id="743718.Isova_1424"/>
<keyword evidence="3" id="KW-1185">Reference proteome</keyword>
<dbReference type="eggNOG" id="ENOG50341DU">
    <property type="taxonomic scope" value="Bacteria"/>
</dbReference>
<dbReference type="AlphaFoldDB" id="F6FTR1"/>
<accession>F6FTR1</accession>
<dbReference type="KEGG" id="iva:Isova_1424"/>
<organism evidence="3">
    <name type="scientific">Isoptericola variabilis (strain 225)</name>
    <dbReference type="NCBI Taxonomy" id="743718"/>
    <lineage>
        <taxon>Bacteria</taxon>
        <taxon>Bacillati</taxon>
        <taxon>Actinomycetota</taxon>
        <taxon>Actinomycetes</taxon>
        <taxon>Micrococcales</taxon>
        <taxon>Promicromonosporaceae</taxon>
        <taxon>Isoptericola</taxon>
    </lineage>
</organism>
<proteinExistence type="predicted"/>
<evidence type="ECO:0000313" key="2">
    <source>
        <dbReference type="EMBL" id="AEG44188.1"/>
    </source>
</evidence>
<evidence type="ECO:0008006" key="4">
    <source>
        <dbReference type="Google" id="ProtNLM"/>
    </source>
</evidence>
<dbReference type="Proteomes" id="UP000009236">
    <property type="component" value="Chromosome"/>
</dbReference>
<name>F6FTR1_ISOV2</name>
<dbReference type="EMBL" id="CP002810">
    <property type="protein sequence ID" value="AEG44188.1"/>
    <property type="molecule type" value="Genomic_DNA"/>
</dbReference>
<protein>
    <recommendedName>
        <fullName evidence="4">Lipoprotein</fullName>
    </recommendedName>
</protein>